<dbReference type="InterPro" id="IPR012337">
    <property type="entry name" value="RNaseH-like_sf"/>
</dbReference>
<evidence type="ECO:0000313" key="4">
    <source>
        <dbReference type="Proteomes" id="UP000325565"/>
    </source>
</evidence>
<dbReference type="Proteomes" id="UP000325565">
    <property type="component" value="Unassembled WGS sequence"/>
</dbReference>
<dbReference type="Gene3D" id="3.30.420.10">
    <property type="entry name" value="Ribonuclease H-like superfamily/Ribonuclease H"/>
    <property type="match status" value="1"/>
</dbReference>
<dbReference type="PROSITE" id="PS50994">
    <property type="entry name" value="INTEGRASE"/>
    <property type="match status" value="1"/>
</dbReference>
<accession>A0A5E7SE16</accession>
<evidence type="ECO:0000256" key="1">
    <source>
        <dbReference type="SAM" id="MobiDB-lite"/>
    </source>
</evidence>
<dbReference type="GO" id="GO:0003676">
    <property type="term" value="F:nucleic acid binding"/>
    <property type="evidence" value="ECO:0007669"/>
    <property type="project" value="InterPro"/>
</dbReference>
<protein>
    <recommendedName>
        <fullName evidence="2">Integrase catalytic domain-containing protein</fullName>
    </recommendedName>
</protein>
<feature type="region of interest" description="Disordered" evidence="1">
    <location>
        <begin position="602"/>
        <end position="626"/>
    </location>
</feature>
<gene>
    <name evidence="3" type="ORF">PS922_02116</name>
</gene>
<evidence type="ECO:0000259" key="2">
    <source>
        <dbReference type="PROSITE" id="PS50994"/>
    </source>
</evidence>
<dbReference type="InterPro" id="IPR036397">
    <property type="entry name" value="RNaseH_sf"/>
</dbReference>
<feature type="compositionally biased region" description="Polar residues" evidence="1">
    <location>
        <begin position="602"/>
        <end position="615"/>
    </location>
</feature>
<dbReference type="GO" id="GO:0015074">
    <property type="term" value="P:DNA integration"/>
    <property type="evidence" value="ECO:0007669"/>
    <property type="project" value="InterPro"/>
</dbReference>
<dbReference type="AlphaFoldDB" id="A0A5E7SE16"/>
<dbReference type="EMBL" id="CABVJB010000003">
    <property type="protein sequence ID" value="VVP84274.1"/>
    <property type="molecule type" value="Genomic_DNA"/>
</dbReference>
<name>A0A5E7SE16_PSEFL</name>
<dbReference type="SUPFAM" id="SSF53098">
    <property type="entry name" value="Ribonuclease H-like"/>
    <property type="match status" value="1"/>
</dbReference>
<proteinExistence type="predicted"/>
<reference evidence="3 4" key="1">
    <citation type="submission" date="2019-09" db="EMBL/GenBank/DDBJ databases">
        <authorList>
            <person name="Chandra G."/>
            <person name="Truman W A."/>
        </authorList>
    </citation>
    <scope>NUCLEOTIDE SEQUENCE [LARGE SCALE GENOMIC DNA]</scope>
    <source>
        <strain evidence="3">PS922</strain>
    </source>
</reference>
<dbReference type="InterPro" id="IPR001584">
    <property type="entry name" value="Integrase_cat-core"/>
</dbReference>
<feature type="domain" description="Integrase catalytic" evidence="2">
    <location>
        <begin position="256"/>
        <end position="444"/>
    </location>
</feature>
<organism evidence="3 4">
    <name type="scientific">Pseudomonas fluorescens</name>
    <dbReference type="NCBI Taxonomy" id="294"/>
    <lineage>
        <taxon>Bacteria</taxon>
        <taxon>Pseudomonadati</taxon>
        <taxon>Pseudomonadota</taxon>
        <taxon>Gammaproteobacteria</taxon>
        <taxon>Pseudomonadales</taxon>
        <taxon>Pseudomonadaceae</taxon>
        <taxon>Pseudomonas</taxon>
    </lineage>
</organism>
<sequence length="639" mass="72874">MDNIKTIKPGSQYNIYGKIYEVVSTEDTRITMRSVQYKTILFFTPDLLNSLLLKGEVRLHAIATIDSSHEAVLHTMPQAQKKEYLRKIYYSRELTERFQGSLPHDAVEAEVERLAKCYGDDKPPCYTSVYSWSRTYRESNFNPFSLIKRKSTLPRGKQLNNETRDIISTFIYKFYLQPKHPTIKTLHKLIRAHIDNENADRSSYSVIKISTPSLSTVTREINRISQYYKDVQQLGKQEAQRVNNYSRKQKISRLLLRLVEGDSHEMDIIVVDEKGRVLGRPWLHLLIETSTRYVIGYELSLTPPCAEKFLKSLQMALSAENPEYFGGRPVEITVDNGAEAANETVKNAGDLLCIKIHYAPPRTPNAKAIIERFFGTLNSQLIHAMEGSTGSNPVIGKHYKAEDGACIQMSKLNELFDWFIHGVYHHEYHQSIHTSPHQAWLTETLDQLPPERYTQDALKSVCRQIVYKRINGGRVTHKSLSWTGPTLPAIAAALGKSRKARVYIDITDLSRVWVCHPDKPTELVEAVATAPYQNKLTMYAHQLVLDELKKHKIKFDESAARQALLKIYNELWEIKHNSTAQSRHNLRKNKRLLVAAEKLGLSSNTSRSTGKNDAPTSAKLPTDSASLPLQNLPTYVIRS</sequence>
<dbReference type="RefSeq" id="WP_191622230.1">
    <property type="nucleotide sequence ID" value="NZ_CABVJB010000003.1"/>
</dbReference>
<evidence type="ECO:0000313" key="3">
    <source>
        <dbReference type="EMBL" id="VVP84274.1"/>
    </source>
</evidence>